<organism evidence="1 2">
    <name type="scientific">Streptomyces sirii</name>
    <dbReference type="NCBI Taxonomy" id="3127701"/>
    <lineage>
        <taxon>Bacteria</taxon>
        <taxon>Bacillati</taxon>
        <taxon>Actinomycetota</taxon>
        <taxon>Actinomycetes</taxon>
        <taxon>Kitasatosporales</taxon>
        <taxon>Streptomycetaceae</taxon>
        <taxon>Streptomyces</taxon>
    </lineage>
</organism>
<sequence length="95" mass="10434">MSQRNRSVVENAWKAFASHDADRISAVLTDDAEWLAPPGNATAVALEGPSHMIGKKAVVHFLAEDGRGATHRPHPYQRLGLWSRRFAGPGHPTQR</sequence>
<dbReference type="SUPFAM" id="SSF54427">
    <property type="entry name" value="NTF2-like"/>
    <property type="match status" value="1"/>
</dbReference>
<evidence type="ECO:0008006" key="3">
    <source>
        <dbReference type="Google" id="ProtNLM"/>
    </source>
</evidence>
<dbReference type="RefSeq" id="WP_407289006.1">
    <property type="nucleotide sequence ID" value="NZ_CP147982.1"/>
</dbReference>
<dbReference type="EMBL" id="CP147982">
    <property type="protein sequence ID" value="WXK81190.1"/>
    <property type="molecule type" value="Genomic_DNA"/>
</dbReference>
<accession>A0ABZ2QZ12</accession>
<dbReference type="InterPro" id="IPR032710">
    <property type="entry name" value="NTF2-like_dom_sf"/>
</dbReference>
<reference evidence="1 2" key="1">
    <citation type="submission" date="2024-03" db="EMBL/GenBank/DDBJ databases">
        <title>The complete genome of Streptomyces sirii sp.nov.</title>
        <authorList>
            <person name="Zakalyukina Y.V."/>
            <person name="Belik A.R."/>
            <person name="Biryukov M.V."/>
            <person name="Baturina O.A."/>
            <person name="Kabilov M.R."/>
        </authorList>
    </citation>
    <scope>NUCLEOTIDE SEQUENCE [LARGE SCALE GENOMIC DNA]</scope>
    <source>
        <strain evidence="1 2">BP-8</strain>
    </source>
</reference>
<dbReference type="Gene3D" id="3.10.450.50">
    <property type="match status" value="1"/>
</dbReference>
<evidence type="ECO:0000313" key="1">
    <source>
        <dbReference type="EMBL" id="WXK81190.1"/>
    </source>
</evidence>
<keyword evidence="2" id="KW-1185">Reference proteome</keyword>
<evidence type="ECO:0000313" key="2">
    <source>
        <dbReference type="Proteomes" id="UP001626628"/>
    </source>
</evidence>
<name>A0ABZ2QZ12_9ACTN</name>
<gene>
    <name evidence="1" type="ORF">WAB15_37145</name>
</gene>
<dbReference type="Proteomes" id="UP001626628">
    <property type="component" value="Chromosome"/>
</dbReference>
<protein>
    <recommendedName>
        <fullName evidence="3">Nuclear transport factor 2 family protein</fullName>
    </recommendedName>
</protein>
<proteinExistence type="predicted"/>